<dbReference type="Pfam" id="PF16026">
    <property type="entry name" value="MIEAP"/>
    <property type="match status" value="1"/>
</dbReference>
<organism evidence="4 5">
    <name type="scientific">Sinanodonta woodiana</name>
    <name type="common">Chinese pond mussel</name>
    <name type="synonym">Anodonta woodiana</name>
    <dbReference type="NCBI Taxonomy" id="1069815"/>
    <lineage>
        <taxon>Eukaryota</taxon>
        <taxon>Metazoa</taxon>
        <taxon>Spiralia</taxon>
        <taxon>Lophotrochozoa</taxon>
        <taxon>Mollusca</taxon>
        <taxon>Bivalvia</taxon>
        <taxon>Autobranchia</taxon>
        <taxon>Heteroconchia</taxon>
        <taxon>Palaeoheterodonta</taxon>
        <taxon>Unionida</taxon>
        <taxon>Unionoidea</taxon>
        <taxon>Unionidae</taxon>
        <taxon>Unioninae</taxon>
        <taxon>Sinanodonta</taxon>
    </lineage>
</organism>
<proteinExistence type="predicted"/>
<dbReference type="AlphaFoldDB" id="A0ABD3X0W5"/>
<feature type="domain" description="Mitochondria-eating protein C-terminal" evidence="3">
    <location>
        <begin position="203"/>
        <end position="388"/>
    </location>
</feature>
<evidence type="ECO:0000256" key="1">
    <source>
        <dbReference type="SAM" id="Coils"/>
    </source>
</evidence>
<keyword evidence="5" id="KW-1185">Reference proteome</keyword>
<feature type="coiled-coil region" evidence="1">
    <location>
        <begin position="147"/>
        <end position="181"/>
    </location>
</feature>
<evidence type="ECO:0000256" key="2">
    <source>
        <dbReference type="SAM" id="MobiDB-lite"/>
    </source>
</evidence>
<sequence>MASGILKQRYGDQPMPSQRRKGIPNSRRMEIDENVFKMECRLLYVHSVRVSAAAKNLTTLQEDIRRKQRKVARGWISKHLDETKEQFVDLLSQCKGDALTIRTILDTGETNPRHQVLKRSLSEGNRRHSQPKQKSNCENCSLTSQRSLELEKEKQKLDKRCLETKQRVEALEKELEDLRRKLSGLLGPEKHNEVTPPSEDAILSSVSDLYQQEWSDAFRELKSRFQDKDEQYIVACLLDLLMEIQKTCKEISVKKQVLTETPINSNSETYRIVEVDSKITKQGLSESSLMMENKRHVSTHLKNWLPWPELSDYIHVTATLCYIIRCMDVCWQMTNHNPRLIFDASSNEKAVLKPTEFRKYKREGNFLDFVVWPKVVDENGKVIAAGIAEGS</sequence>
<evidence type="ECO:0000313" key="4">
    <source>
        <dbReference type="EMBL" id="KAL3879687.1"/>
    </source>
</evidence>
<gene>
    <name evidence="4" type="ORF">ACJMK2_031974</name>
</gene>
<protein>
    <recommendedName>
        <fullName evidence="3">Mitochondria-eating protein C-terminal domain-containing protein</fullName>
    </recommendedName>
</protein>
<keyword evidence="1" id="KW-0175">Coiled coil</keyword>
<feature type="region of interest" description="Disordered" evidence="2">
    <location>
        <begin position="1"/>
        <end position="26"/>
    </location>
</feature>
<dbReference type="EMBL" id="JBJQND010000004">
    <property type="protein sequence ID" value="KAL3879687.1"/>
    <property type="molecule type" value="Genomic_DNA"/>
</dbReference>
<evidence type="ECO:0000313" key="5">
    <source>
        <dbReference type="Proteomes" id="UP001634394"/>
    </source>
</evidence>
<accession>A0ABD3X0W5</accession>
<reference evidence="4 5" key="1">
    <citation type="submission" date="2024-11" db="EMBL/GenBank/DDBJ databases">
        <title>Chromosome-level genome assembly of the freshwater bivalve Anodonta woodiana.</title>
        <authorList>
            <person name="Chen X."/>
        </authorList>
    </citation>
    <scope>NUCLEOTIDE SEQUENCE [LARGE SCALE GENOMIC DNA]</scope>
    <source>
        <strain evidence="4">MN2024</strain>
        <tissue evidence="4">Gills</tissue>
    </source>
</reference>
<comment type="caution">
    <text evidence="4">The sequence shown here is derived from an EMBL/GenBank/DDBJ whole genome shotgun (WGS) entry which is preliminary data.</text>
</comment>
<evidence type="ECO:0000259" key="3">
    <source>
        <dbReference type="Pfam" id="PF16026"/>
    </source>
</evidence>
<name>A0ABD3X0W5_SINWO</name>
<dbReference type="Proteomes" id="UP001634394">
    <property type="component" value="Unassembled WGS sequence"/>
</dbReference>
<dbReference type="InterPro" id="IPR031981">
    <property type="entry name" value="MIEAP_C"/>
</dbReference>